<reference evidence="2 3" key="1">
    <citation type="submission" date="2018-07" db="EMBL/GenBank/DDBJ databases">
        <title>A high quality draft genome assembly of the barn swallow (H. rustica rustica).</title>
        <authorList>
            <person name="Formenti G."/>
            <person name="Chiara M."/>
            <person name="Poveda L."/>
            <person name="Francoijs K.-J."/>
            <person name="Bonisoli-Alquati A."/>
            <person name="Canova L."/>
            <person name="Gianfranceschi L."/>
            <person name="Horner D.S."/>
            <person name="Saino N."/>
        </authorList>
    </citation>
    <scope>NUCLEOTIDE SEQUENCE [LARGE SCALE GENOMIC DNA]</scope>
    <source>
        <strain evidence="2">Chelidonia</strain>
        <tissue evidence="2">Blood</tissue>
    </source>
</reference>
<dbReference type="EMBL" id="QRBI01000105">
    <property type="protein sequence ID" value="RMC14609.1"/>
    <property type="molecule type" value="Genomic_DNA"/>
</dbReference>
<dbReference type="AlphaFoldDB" id="A0A3M0KN03"/>
<dbReference type="GO" id="GO:0006886">
    <property type="term" value="P:intracellular protein transport"/>
    <property type="evidence" value="ECO:0007669"/>
    <property type="project" value="InterPro"/>
</dbReference>
<dbReference type="OrthoDB" id="1792at2759"/>
<dbReference type="STRING" id="333673.A0A3M0KN03"/>
<dbReference type="PANTHER" id="PTHR12811">
    <property type="entry name" value="VACUOLAR PROTEIN SORTING VPS16"/>
    <property type="match status" value="1"/>
</dbReference>
<gene>
    <name evidence="2" type="ORF">DUI87_09707</name>
</gene>
<name>A0A3M0KN03_HIRRU</name>
<sequence length="136" mass="15326">MGTPGTRRTPKVTCPCPRDKAGYWWLKINALATRGDWEEMEKFSKSKKSPIGYLPFVEVAVKHHNRYEARKYAPRVPPEQRVKAFVLVGDLEQAAEAAVERRNEAEMSLVLSRCTAGTDGAVAEKLNRARAQLLKK</sequence>
<dbReference type="GO" id="GO:0003779">
    <property type="term" value="F:actin binding"/>
    <property type="evidence" value="ECO:0007669"/>
    <property type="project" value="TreeGrafter"/>
</dbReference>
<dbReference type="Pfam" id="PF04840">
    <property type="entry name" value="Vps16_C"/>
    <property type="match status" value="1"/>
</dbReference>
<feature type="domain" description="Vps16 C-terminal" evidence="1">
    <location>
        <begin position="23"/>
        <end position="132"/>
    </location>
</feature>
<accession>A0A3M0KN03</accession>
<dbReference type="Proteomes" id="UP000269221">
    <property type="component" value="Unassembled WGS sequence"/>
</dbReference>
<dbReference type="GO" id="GO:0005768">
    <property type="term" value="C:endosome"/>
    <property type="evidence" value="ECO:0007669"/>
    <property type="project" value="TreeGrafter"/>
</dbReference>
<dbReference type="PANTHER" id="PTHR12811:SF0">
    <property type="entry name" value="VACUOLAR PROTEIN SORTING-ASSOCIATED PROTEIN 16 HOMOLOG"/>
    <property type="match status" value="1"/>
</dbReference>
<dbReference type="GO" id="GO:0016197">
    <property type="term" value="P:endosomal transport"/>
    <property type="evidence" value="ECO:0007669"/>
    <property type="project" value="TreeGrafter"/>
</dbReference>
<dbReference type="InterPro" id="IPR016534">
    <property type="entry name" value="VPS16"/>
</dbReference>
<dbReference type="InterPro" id="IPR006925">
    <property type="entry name" value="Vps16_C"/>
</dbReference>
<comment type="caution">
    <text evidence="2">The sequence shown here is derived from an EMBL/GenBank/DDBJ whole genome shotgun (WGS) entry which is preliminary data.</text>
</comment>
<dbReference type="GO" id="GO:0042144">
    <property type="term" value="P:vacuole fusion, non-autophagic"/>
    <property type="evidence" value="ECO:0007669"/>
    <property type="project" value="TreeGrafter"/>
</dbReference>
<proteinExistence type="predicted"/>
<organism evidence="2 3">
    <name type="scientific">Hirundo rustica rustica</name>
    <dbReference type="NCBI Taxonomy" id="333673"/>
    <lineage>
        <taxon>Eukaryota</taxon>
        <taxon>Metazoa</taxon>
        <taxon>Chordata</taxon>
        <taxon>Craniata</taxon>
        <taxon>Vertebrata</taxon>
        <taxon>Euteleostomi</taxon>
        <taxon>Archelosauria</taxon>
        <taxon>Archosauria</taxon>
        <taxon>Dinosauria</taxon>
        <taxon>Saurischia</taxon>
        <taxon>Theropoda</taxon>
        <taxon>Coelurosauria</taxon>
        <taxon>Aves</taxon>
        <taxon>Neognathae</taxon>
        <taxon>Neoaves</taxon>
        <taxon>Telluraves</taxon>
        <taxon>Australaves</taxon>
        <taxon>Passeriformes</taxon>
        <taxon>Sylvioidea</taxon>
        <taxon>Hirundinidae</taxon>
        <taxon>Hirundo</taxon>
    </lineage>
</organism>
<evidence type="ECO:0000313" key="3">
    <source>
        <dbReference type="Proteomes" id="UP000269221"/>
    </source>
</evidence>
<dbReference type="GO" id="GO:0030897">
    <property type="term" value="C:HOPS complex"/>
    <property type="evidence" value="ECO:0007669"/>
    <property type="project" value="TreeGrafter"/>
</dbReference>
<keyword evidence="3" id="KW-1185">Reference proteome</keyword>
<evidence type="ECO:0000313" key="2">
    <source>
        <dbReference type="EMBL" id="RMC14609.1"/>
    </source>
</evidence>
<protein>
    <recommendedName>
        <fullName evidence="1">Vps16 C-terminal domain-containing protein</fullName>
    </recommendedName>
</protein>
<evidence type="ECO:0000259" key="1">
    <source>
        <dbReference type="Pfam" id="PF04840"/>
    </source>
</evidence>
<dbReference type="GO" id="GO:0005765">
    <property type="term" value="C:lysosomal membrane"/>
    <property type="evidence" value="ECO:0007669"/>
    <property type="project" value="TreeGrafter"/>
</dbReference>